<dbReference type="GO" id="GO:0005516">
    <property type="term" value="F:calmodulin binding"/>
    <property type="evidence" value="ECO:0007669"/>
    <property type="project" value="UniProtKB-KW"/>
</dbReference>
<keyword evidence="3 8" id="KW-0812">Transmembrane</keyword>
<feature type="transmembrane region" description="Helical" evidence="10">
    <location>
        <begin position="440"/>
        <end position="463"/>
    </location>
</feature>
<dbReference type="Proteomes" id="UP001177003">
    <property type="component" value="Chromosome 2"/>
</dbReference>
<comment type="similarity">
    <text evidence="2 8">Belongs to the MLO family.</text>
</comment>
<evidence type="ECO:0000256" key="7">
    <source>
        <dbReference type="ARBA" id="ARBA00023265"/>
    </source>
</evidence>
<evidence type="ECO:0000256" key="1">
    <source>
        <dbReference type="ARBA" id="ARBA00004141"/>
    </source>
</evidence>
<dbReference type="InterPro" id="IPR004326">
    <property type="entry name" value="Mlo"/>
</dbReference>
<feature type="transmembrane region" description="Helical" evidence="10">
    <location>
        <begin position="356"/>
        <end position="378"/>
    </location>
</feature>
<protein>
    <recommendedName>
        <fullName evidence="8">MLO-like protein</fullName>
    </recommendedName>
</protein>
<evidence type="ECO:0000256" key="6">
    <source>
        <dbReference type="ARBA" id="ARBA00023136"/>
    </source>
</evidence>
<keyword evidence="5 8" id="KW-1133">Transmembrane helix</keyword>
<dbReference type="Pfam" id="PF03094">
    <property type="entry name" value="Mlo"/>
    <property type="match status" value="1"/>
</dbReference>
<evidence type="ECO:0000256" key="2">
    <source>
        <dbReference type="ARBA" id="ARBA00006574"/>
    </source>
</evidence>
<feature type="transmembrane region" description="Helical" evidence="10">
    <location>
        <begin position="233"/>
        <end position="254"/>
    </location>
</feature>
<gene>
    <name evidence="8" type="primary">MLO</name>
    <name evidence="11" type="ORF">LSALG_LOCUS10626</name>
</gene>
<name>A0AA35VV20_LACSI</name>
<feature type="compositionally biased region" description="Basic residues" evidence="9">
    <location>
        <begin position="532"/>
        <end position="541"/>
    </location>
</feature>
<evidence type="ECO:0000313" key="12">
    <source>
        <dbReference type="Proteomes" id="UP001177003"/>
    </source>
</evidence>
<feature type="transmembrane region" description="Helical" evidence="10">
    <location>
        <begin position="483"/>
        <end position="504"/>
    </location>
</feature>
<feature type="region of interest" description="Disordered" evidence="9">
    <location>
        <begin position="532"/>
        <end position="583"/>
    </location>
</feature>
<keyword evidence="8" id="KW-0112">Calmodulin-binding</keyword>
<organism evidence="11 12">
    <name type="scientific">Lactuca saligna</name>
    <name type="common">Willowleaf lettuce</name>
    <dbReference type="NCBI Taxonomy" id="75948"/>
    <lineage>
        <taxon>Eukaryota</taxon>
        <taxon>Viridiplantae</taxon>
        <taxon>Streptophyta</taxon>
        <taxon>Embryophyta</taxon>
        <taxon>Tracheophyta</taxon>
        <taxon>Spermatophyta</taxon>
        <taxon>Magnoliopsida</taxon>
        <taxon>eudicotyledons</taxon>
        <taxon>Gunneridae</taxon>
        <taxon>Pentapetalae</taxon>
        <taxon>asterids</taxon>
        <taxon>campanulids</taxon>
        <taxon>Asterales</taxon>
        <taxon>Asteraceae</taxon>
        <taxon>Cichorioideae</taxon>
        <taxon>Cichorieae</taxon>
        <taxon>Lactucinae</taxon>
        <taxon>Lactuca</taxon>
    </lineage>
</organism>
<keyword evidence="7 8" id="KW-0568">Pathogenesis-related protein</keyword>
<keyword evidence="6 8" id="KW-0472">Membrane</keyword>
<keyword evidence="4 8" id="KW-0611">Plant defense</keyword>
<evidence type="ECO:0000256" key="5">
    <source>
        <dbReference type="ARBA" id="ARBA00022989"/>
    </source>
</evidence>
<keyword evidence="12" id="KW-1185">Reference proteome</keyword>
<dbReference type="EMBL" id="OX465078">
    <property type="protein sequence ID" value="CAI9270307.1"/>
    <property type="molecule type" value="Genomic_DNA"/>
</dbReference>
<proteinExistence type="inferred from homology"/>
<evidence type="ECO:0000256" key="9">
    <source>
        <dbReference type="SAM" id="MobiDB-lite"/>
    </source>
</evidence>
<dbReference type="GO" id="GO:0006952">
    <property type="term" value="P:defense response"/>
    <property type="evidence" value="ECO:0007669"/>
    <property type="project" value="UniProtKB-KW"/>
</dbReference>
<dbReference type="PANTHER" id="PTHR31942:SF120">
    <property type="entry name" value="MLO-LIKE PROTEIN"/>
    <property type="match status" value="1"/>
</dbReference>
<feature type="transmembrane region" description="Helical" evidence="10">
    <location>
        <begin position="100"/>
        <end position="123"/>
    </location>
</feature>
<evidence type="ECO:0000256" key="4">
    <source>
        <dbReference type="ARBA" id="ARBA00022821"/>
    </source>
</evidence>
<comment type="domain">
    <text evidence="8">The C-terminus contains a calmodulin-binding domain, which binds calmodulin in a calcium-dependent fashion.</text>
</comment>
<reference evidence="11" key="1">
    <citation type="submission" date="2023-04" db="EMBL/GenBank/DDBJ databases">
        <authorList>
            <person name="Vijverberg K."/>
            <person name="Xiong W."/>
            <person name="Schranz E."/>
        </authorList>
    </citation>
    <scope>NUCLEOTIDE SEQUENCE</scope>
</reference>
<feature type="transmembrane region" description="Helical" evidence="10">
    <location>
        <begin position="384"/>
        <end position="406"/>
    </location>
</feature>
<dbReference type="GO" id="GO:0016020">
    <property type="term" value="C:membrane"/>
    <property type="evidence" value="ECO:0007669"/>
    <property type="project" value="UniProtKB-SubCell"/>
</dbReference>
<dbReference type="AlphaFoldDB" id="A0AA35VV20"/>
<feature type="transmembrane region" description="Helical" evidence="10">
    <location>
        <begin position="144"/>
        <end position="163"/>
    </location>
</feature>
<evidence type="ECO:0000256" key="8">
    <source>
        <dbReference type="RuleBase" id="RU280816"/>
    </source>
</evidence>
<dbReference type="PANTHER" id="PTHR31942">
    <property type="entry name" value="MLO-LIKE PROTEIN 1"/>
    <property type="match status" value="1"/>
</dbReference>
<evidence type="ECO:0000256" key="3">
    <source>
        <dbReference type="ARBA" id="ARBA00022692"/>
    </source>
</evidence>
<feature type="compositionally biased region" description="Polar residues" evidence="9">
    <location>
        <begin position="561"/>
        <end position="572"/>
    </location>
</feature>
<comment type="subcellular location">
    <subcellularLocation>
        <location evidence="1 8">Membrane</location>
        <topology evidence="1 8">Multi-pass membrane protein</topology>
    </subcellularLocation>
</comment>
<comment type="function">
    <text evidence="8">May be involved in modulation of pathogen defense and leaf cell death.</text>
</comment>
<sequence length="583" mass="66852">MTTLATLELRGKSFSRDRERPTDQMLEHLHEDMATIPIQSHIRSSLRLKSVRISTIQANGDWRFQGSSAKYLNILANIYSEIMFAQVMKGERGFDQTATWSIAVVCAIIVIVSIGLEHVLHSVHHLFKKRKKAGLLEALDKIKNELMVLGFISLLLVFCQNYIASICISKKLTKDFLPCKKEDYAKEDGEGGYDEEAKRRLLWYEQRRLGGGAPVECKEGYEEIISVAGLHQLHIFIFFLAVFHVIYSAFTMIFGRAKTRKWKLWEKEILEELVPHDADPSKYKLTKELSFVKHHTGSFTSTPAMFYLVCFFRQFFTSVRRSDYLAMRHAFFSVHLSPGSHFNFQKYIKRSLEDDFKVIVGISPILWATAVLFLFANVDGARAMTYLSLFPVIILLAVGTKLQAIVTQMAVEIQERQSVTQGIPVVELSDRHFWFSQPRLILYLIQLTLFQNSFELTHFFWIWYEFGLDSCFYENPFLQYGRVVIGVLVQGLCSYSILPLYALVTQMGSTMKRSIFDDHTSKHLMNWHEHIKKKDKGHGKSKSTSEPPIDAQVKVKPSDIGKSTTPRQSANIVASVDIPDDKT</sequence>
<evidence type="ECO:0000256" key="10">
    <source>
        <dbReference type="SAM" id="Phobius"/>
    </source>
</evidence>
<evidence type="ECO:0000313" key="11">
    <source>
        <dbReference type="EMBL" id="CAI9270307.1"/>
    </source>
</evidence>
<accession>A0AA35VV20</accession>